<feature type="domain" description="BTB" evidence="2">
    <location>
        <begin position="23"/>
        <end position="95"/>
    </location>
</feature>
<dbReference type="SUPFAM" id="SSF54695">
    <property type="entry name" value="POZ domain"/>
    <property type="match status" value="1"/>
</dbReference>
<dbReference type="EMBL" id="QZAV01000252">
    <property type="protein sequence ID" value="THX32881.1"/>
    <property type="molecule type" value="Genomic_DNA"/>
</dbReference>
<dbReference type="Proteomes" id="UP000308953">
    <property type="component" value="Unassembled WGS sequence"/>
</dbReference>
<dbReference type="Gene3D" id="3.30.710.10">
    <property type="entry name" value="Potassium Channel Kv1.1, Chain A"/>
    <property type="match status" value="1"/>
</dbReference>
<dbReference type="InterPro" id="IPR000210">
    <property type="entry name" value="BTB/POZ_dom"/>
</dbReference>
<sequence>MADYDKNIWKASRVVQITVDNHEIATLRSTRKSEPQSFLFNLALLCYYSTYFKTLMTGPFKESQDRRTEFLVDASQQSLRLFYGWLATGRIFMEFHAEVICELFVFADFIGCLALQRAILTCLPQISKGLHGGIYIIDYQTLSDCKIVDEHRTSAFYRYILDTYVFHWDHEMDDDLEDPTLLHPAFLHDRLKSMSKHRQLIGRGVGVGDCPCCSSVCKYHSHPNDEERLATCGSKAEDLALKFWEKDADDVYDQGEQINGAQDIAHEEQALDVEMERGITGASNQDTESKEVEIQGGEEKSDSNLDQEMDLAGSKRKALDEDEDGSAKKLKQESEI</sequence>
<protein>
    <recommendedName>
        <fullName evidence="2">BTB domain-containing protein</fullName>
    </recommendedName>
</protein>
<accession>A0A4S9J153</accession>
<feature type="region of interest" description="Disordered" evidence="1">
    <location>
        <begin position="278"/>
        <end position="336"/>
    </location>
</feature>
<gene>
    <name evidence="3" type="ORF">D6D10_08001</name>
</gene>
<organism evidence="3 4">
    <name type="scientific">Aureobasidium pullulans</name>
    <name type="common">Black yeast</name>
    <name type="synonym">Pullularia pullulans</name>
    <dbReference type="NCBI Taxonomy" id="5580"/>
    <lineage>
        <taxon>Eukaryota</taxon>
        <taxon>Fungi</taxon>
        <taxon>Dikarya</taxon>
        <taxon>Ascomycota</taxon>
        <taxon>Pezizomycotina</taxon>
        <taxon>Dothideomycetes</taxon>
        <taxon>Dothideomycetidae</taxon>
        <taxon>Dothideales</taxon>
        <taxon>Saccotheciaceae</taxon>
        <taxon>Aureobasidium</taxon>
    </lineage>
</organism>
<evidence type="ECO:0000256" key="1">
    <source>
        <dbReference type="SAM" id="MobiDB-lite"/>
    </source>
</evidence>
<feature type="compositionally biased region" description="Basic and acidic residues" evidence="1">
    <location>
        <begin position="287"/>
        <end position="303"/>
    </location>
</feature>
<dbReference type="PROSITE" id="PS50097">
    <property type="entry name" value="BTB"/>
    <property type="match status" value="1"/>
</dbReference>
<comment type="caution">
    <text evidence="3">The sequence shown here is derived from an EMBL/GenBank/DDBJ whole genome shotgun (WGS) entry which is preliminary data.</text>
</comment>
<proteinExistence type="predicted"/>
<name>A0A4S9J153_AURPU</name>
<evidence type="ECO:0000259" key="2">
    <source>
        <dbReference type="PROSITE" id="PS50097"/>
    </source>
</evidence>
<feature type="compositionally biased region" description="Basic and acidic residues" evidence="1">
    <location>
        <begin position="325"/>
        <end position="336"/>
    </location>
</feature>
<evidence type="ECO:0000313" key="4">
    <source>
        <dbReference type="Proteomes" id="UP000308953"/>
    </source>
</evidence>
<dbReference type="AlphaFoldDB" id="A0A4S9J153"/>
<dbReference type="InterPro" id="IPR011333">
    <property type="entry name" value="SKP1/BTB/POZ_sf"/>
</dbReference>
<evidence type="ECO:0000313" key="3">
    <source>
        <dbReference type="EMBL" id="THX32881.1"/>
    </source>
</evidence>
<reference evidence="3 4" key="1">
    <citation type="submission" date="2018-10" db="EMBL/GenBank/DDBJ databases">
        <title>Fifty Aureobasidium pullulans genomes reveal a recombining polyextremotolerant generalist.</title>
        <authorList>
            <person name="Gostincar C."/>
            <person name="Turk M."/>
            <person name="Zajc J."/>
            <person name="Gunde-Cimerman N."/>
        </authorList>
    </citation>
    <scope>NUCLEOTIDE SEQUENCE [LARGE SCALE GENOMIC DNA]</scope>
    <source>
        <strain evidence="3 4">EXF-9785</strain>
    </source>
</reference>